<evidence type="ECO:0000256" key="2">
    <source>
        <dbReference type="ARBA" id="ARBA00022553"/>
    </source>
</evidence>
<evidence type="ECO:0000313" key="6">
    <source>
        <dbReference type="Proteomes" id="UP001222325"/>
    </source>
</evidence>
<evidence type="ECO:0000259" key="4">
    <source>
        <dbReference type="Pfam" id="PF07993"/>
    </source>
</evidence>
<evidence type="ECO:0000259" key="3">
    <source>
        <dbReference type="Pfam" id="PF00501"/>
    </source>
</evidence>
<dbReference type="SUPFAM" id="SSF56801">
    <property type="entry name" value="Acetyl-CoA synthetase-like"/>
    <property type="match status" value="1"/>
</dbReference>
<dbReference type="InterPro" id="IPR020845">
    <property type="entry name" value="AMP-binding_CS"/>
</dbReference>
<dbReference type="Gene3D" id="3.40.50.720">
    <property type="entry name" value="NAD(P)-binding Rossmann-like Domain"/>
    <property type="match status" value="1"/>
</dbReference>
<dbReference type="Gene3D" id="3.40.50.12780">
    <property type="entry name" value="N-terminal domain of ligase-like"/>
    <property type="match status" value="1"/>
</dbReference>
<dbReference type="InterPro" id="IPR000873">
    <property type="entry name" value="AMP-dep_synth/lig_dom"/>
</dbReference>
<dbReference type="InterPro" id="IPR042099">
    <property type="entry name" value="ANL_N_sf"/>
</dbReference>
<name>A0AAD6TNQ4_9AGAR</name>
<feature type="domain" description="AMP-dependent synthetase/ligase" evidence="3">
    <location>
        <begin position="11"/>
        <end position="347"/>
    </location>
</feature>
<dbReference type="Pfam" id="PF23562">
    <property type="entry name" value="AMP-binding_C_3"/>
    <property type="match status" value="1"/>
</dbReference>
<protein>
    <submittedName>
        <fullName evidence="5">Aminoadipate reductase</fullName>
    </submittedName>
</protein>
<dbReference type="PANTHER" id="PTHR43439">
    <property type="entry name" value="PHENYLACETATE-COENZYME A LIGASE"/>
    <property type="match status" value="1"/>
</dbReference>
<proteinExistence type="predicted"/>
<keyword evidence="6" id="KW-1185">Reference proteome</keyword>
<reference evidence="5" key="1">
    <citation type="submission" date="2023-03" db="EMBL/GenBank/DDBJ databases">
        <title>Massive genome expansion in bonnet fungi (Mycena s.s.) driven by repeated elements and novel gene families across ecological guilds.</title>
        <authorList>
            <consortium name="Lawrence Berkeley National Laboratory"/>
            <person name="Harder C.B."/>
            <person name="Miyauchi S."/>
            <person name="Viragh M."/>
            <person name="Kuo A."/>
            <person name="Thoen E."/>
            <person name="Andreopoulos B."/>
            <person name="Lu D."/>
            <person name="Skrede I."/>
            <person name="Drula E."/>
            <person name="Henrissat B."/>
            <person name="Morin E."/>
            <person name="Kohler A."/>
            <person name="Barry K."/>
            <person name="LaButti K."/>
            <person name="Morin E."/>
            <person name="Salamov A."/>
            <person name="Lipzen A."/>
            <person name="Mereny Z."/>
            <person name="Hegedus B."/>
            <person name="Baldrian P."/>
            <person name="Stursova M."/>
            <person name="Weitz H."/>
            <person name="Taylor A."/>
            <person name="Grigoriev I.V."/>
            <person name="Nagy L.G."/>
            <person name="Martin F."/>
            <person name="Kauserud H."/>
        </authorList>
    </citation>
    <scope>NUCLEOTIDE SEQUENCE</scope>
    <source>
        <strain evidence="5">CBHHK173m</strain>
    </source>
</reference>
<dbReference type="PANTHER" id="PTHR43439:SF2">
    <property type="entry name" value="ENZYME, PUTATIVE (JCVI)-RELATED"/>
    <property type="match status" value="1"/>
</dbReference>
<dbReference type="PROSITE" id="PS00455">
    <property type="entry name" value="AMP_BINDING"/>
    <property type="match status" value="1"/>
</dbReference>
<evidence type="ECO:0000256" key="1">
    <source>
        <dbReference type="ARBA" id="ARBA00022450"/>
    </source>
</evidence>
<dbReference type="Pfam" id="PF00501">
    <property type="entry name" value="AMP-binding"/>
    <property type="match status" value="1"/>
</dbReference>
<dbReference type="AlphaFoldDB" id="A0AAD6TNQ4"/>
<sequence length="1060" mass="115780">MLIPDVVDFNCKTNPSGPFYVYAKPDSSEIVTITHLEFSRACHRAANILCSSGGSSSGQVVAIIALSDTVLYHALLVGLITGNHIPFPISPRNSAAGVFQMLRTASCHRIIATCITLEPLLAELRQHIAEVDPNFVLTVEEVPSLSHIYPNIGVETPDCAFEPYQNESHATPDDICLYMHSSGSSGLPKTILQTHRAVMQWTTLPAVTEARDFLEKPFGNMALPCFHQFGIVCQLLEPLFGACAAVYPPTAVSPSTLPVFPTPDNVLDNARKTKCRTLTTVPALLSAWMRSPQSIAYLKTLDTVVWSGGPLPQRMGDALVDAGVNLLGVYGATEIGPLTSLVPREEDAKEWSWLRFTDAVDVRWVPQGDGTSECQVLTSEKFRPMVENLHDVKGYGTSDLFVNHPEKKHLWKIVGRVDDVIVHTSGEKTVPAPMEDIVASSPDVAGAVMFGSERAQAGIIIETVPGLQIDVQNVTQLAELRDKIWPTIEEANRIAPAFSRLFKETMLFTSRDKPLPRAGKGTVLRKATINLYSPEIEAIYETIEEQAGAVDSNKLPVVWEFALIQDWLIELATNLTNSTISPTIDLFQQGFDSLTATVFRLRVVHAIRSRKDAQAAKGIAQNLVYLYPTISRLSTYLEDLISGTATPAAADVEVQIEELIAKYSPTSRRPTTRGTTGIAQSAVVLLTGSTGNLGSQILVSLLTDDRVLKVYALNRPSEQSLAARHLDVFRERGLDTQLLASPKLVLIEGRTAQRDLGIHAELYEEIRKSVTLIIHNAWTLDFNKGLASFEPHISGTRHLIDLALSSEQDPKFIFTSSIASAQLWDPSRGPCPESLLNSASAALGGYGQSKYVAEQILAKSDLNASCLRIGQVCGALPKGAWATSDWVPILVKSGMTLGLLPVADGLVSWIDFDTVASAIMDVAFTGTEDLGRLPPVLNIVHPQPVSWNFVMECVRDALLKNSNTTPKDLKFVSFPEWYTELEACEARGGYDKEDLPGLKLLDFFSNLVNSTTGSANAEFVGPSFSVDKVQKISIALRDADILTKEHVEAWVDYWRAAGFV</sequence>
<comment type="caution">
    <text evidence="5">The sequence shown here is derived from an EMBL/GenBank/DDBJ whole genome shotgun (WGS) entry which is preliminary data.</text>
</comment>
<feature type="domain" description="Thioester reductase (TE)" evidence="4">
    <location>
        <begin position="686"/>
        <end position="919"/>
    </location>
</feature>
<accession>A0AAD6TNQ4</accession>
<dbReference type="SUPFAM" id="SSF51735">
    <property type="entry name" value="NAD(P)-binding Rossmann-fold domains"/>
    <property type="match status" value="1"/>
</dbReference>
<evidence type="ECO:0000313" key="5">
    <source>
        <dbReference type="EMBL" id="KAJ7075175.1"/>
    </source>
</evidence>
<keyword evidence="2" id="KW-0597">Phosphoprotein</keyword>
<dbReference type="Proteomes" id="UP001222325">
    <property type="component" value="Unassembled WGS sequence"/>
</dbReference>
<dbReference type="InterPro" id="IPR013120">
    <property type="entry name" value="FAR_NAD-bd"/>
</dbReference>
<dbReference type="InterPro" id="IPR051414">
    <property type="entry name" value="Adenylate-forming_Reductase"/>
</dbReference>
<gene>
    <name evidence="5" type="ORF">B0H15DRAFT_40297</name>
</gene>
<dbReference type="EMBL" id="JARJCN010000102">
    <property type="protein sequence ID" value="KAJ7075175.1"/>
    <property type="molecule type" value="Genomic_DNA"/>
</dbReference>
<dbReference type="InterPro" id="IPR036291">
    <property type="entry name" value="NAD(P)-bd_dom_sf"/>
</dbReference>
<organism evidence="5 6">
    <name type="scientific">Mycena belliarum</name>
    <dbReference type="NCBI Taxonomy" id="1033014"/>
    <lineage>
        <taxon>Eukaryota</taxon>
        <taxon>Fungi</taxon>
        <taxon>Dikarya</taxon>
        <taxon>Basidiomycota</taxon>
        <taxon>Agaricomycotina</taxon>
        <taxon>Agaricomycetes</taxon>
        <taxon>Agaricomycetidae</taxon>
        <taxon>Agaricales</taxon>
        <taxon>Marasmiineae</taxon>
        <taxon>Mycenaceae</taxon>
        <taxon>Mycena</taxon>
    </lineage>
</organism>
<keyword evidence="1" id="KW-0596">Phosphopantetheine</keyword>
<dbReference type="Pfam" id="PF07993">
    <property type="entry name" value="NAD_binding_4"/>
    <property type="match status" value="1"/>
</dbReference>